<dbReference type="SMART" id="SM00862">
    <property type="entry name" value="Trans_reg_C"/>
    <property type="match status" value="1"/>
</dbReference>
<dbReference type="InterPro" id="IPR036388">
    <property type="entry name" value="WH-like_DNA-bd_sf"/>
</dbReference>
<dbReference type="SUPFAM" id="SSF48452">
    <property type="entry name" value="TPR-like"/>
    <property type="match status" value="1"/>
</dbReference>
<evidence type="ECO:0000313" key="7">
    <source>
        <dbReference type="EMBL" id="GAA3236231.1"/>
    </source>
</evidence>
<feature type="DNA-binding region" description="OmpR/PhoB-type" evidence="5">
    <location>
        <begin position="1"/>
        <end position="100"/>
    </location>
</feature>
<dbReference type="InterPro" id="IPR011990">
    <property type="entry name" value="TPR-like_helical_dom_sf"/>
</dbReference>
<evidence type="ECO:0000256" key="4">
    <source>
        <dbReference type="ARBA" id="ARBA00023163"/>
    </source>
</evidence>
<evidence type="ECO:0000259" key="6">
    <source>
        <dbReference type="PROSITE" id="PS51755"/>
    </source>
</evidence>
<dbReference type="SUPFAM" id="SSF52540">
    <property type="entry name" value="P-loop containing nucleoside triphosphate hydrolases"/>
    <property type="match status" value="1"/>
</dbReference>
<evidence type="ECO:0000256" key="2">
    <source>
        <dbReference type="ARBA" id="ARBA00023015"/>
    </source>
</evidence>
<dbReference type="Pfam" id="PF00486">
    <property type="entry name" value="Trans_reg_C"/>
    <property type="match status" value="1"/>
</dbReference>
<evidence type="ECO:0000256" key="1">
    <source>
        <dbReference type="ARBA" id="ARBA00005820"/>
    </source>
</evidence>
<dbReference type="Gene3D" id="1.25.40.10">
    <property type="entry name" value="Tetratricopeptide repeat domain"/>
    <property type="match status" value="1"/>
</dbReference>
<keyword evidence="3 5" id="KW-0238">DNA-binding</keyword>
<evidence type="ECO:0000256" key="3">
    <source>
        <dbReference type="ARBA" id="ARBA00023125"/>
    </source>
</evidence>
<gene>
    <name evidence="7" type="ORF">GCM10010468_70400</name>
</gene>
<dbReference type="InterPro" id="IPR005158">
    <property type="entry name" value="BTAD"/>
</dbReference>
<proteinExistence type="inferred from homology"/>
<dbReference type="InterPro" id="IPR027417">
    <property type="entry name" value="P-loop_NTPase"/>
</dbReference>
<dbReference type="Pfam" id="PF13191">
    <property type="entry name" value="AAA_16"/>
    <property type="match status" value="1"/>
</dbReference>
<dbReference type="PANTHER" id="PTHR35807">
    <property type="entry name" value="TRANSCRIPTIONAL REGULATOR REDD-RELATED"/>
    <property type="match status" value="1"/>
</dbReference>
<dbReference type="InterPro" id="IPR051677">
    <property type="entry name" value="AfsR-DnrI-RedD_regulator"/>
</dbReference>
<dbReference type="Pfam" id="PF03704">
    <property type="entry name" value="BTAD"/>
    <property type="match status" value="1"/>
</dbReference>
<evidence type="ECO:0000313" key="8">
    <source>
        <dbReference type="Proteomes" id="UP001501237"/>
    </source>
</evidence>
<dbReference type="Proteomes" id="UP001501237">
    <property type="component" value="Unassembled WGS sequence"/>
</dbReference>
<comment type="caution">
    <text evidence="7">The sequence shown here is derived from an EMBL/GenBank/DDBJ whole genome shotgun (WGS) entry which is preliminary data.</text>
</comment>
<comment type="similarity">
    <text evidence="1">Belongs to the AfsR/DnrI/RedD regulatory family.</text>
</comment>
<dbReference type="SUPFAM" id="SSF46894">
    <property type="entry name" value="C-terminal effector domain of the bipartite response regulators"/>
    <property type="match status" value="1"/>
</dbReference>
<dbReference type="CDD" id="cd15831">
    <property type="entry name" value="BTAD"/>
    <property type="match status" value="1"/>
</dbReference>
<name>A0ABP6QJQ6_9ACTN</name>
<dbReference type="SMART" id="SM01043">
    <property type="entry name" value="BTAD"/>
    <property type="match status" value="1"/>
</dbReference>
<dbReference type="InterPro" id="IPR041664">
    <property type="entry name" value="AAA_16"/>
</dbReference>
<dbReference type="Gene3D" id="3.40.50.300">
    <property type="entry name" value="P-loop containing nucleotide triphosphate hydrolases"/>
    <property type="match status" value="1"/>
</dbReference>
<dbReference type="PANTHER" id="PTHR35807:SF1">
    <property type="entry name" value="TRANSCRIPTIONAL REGULATOR REDD"/>
    <property type="match status" value="1"/>
</dbReference>
<dbReference type="EMBL" id="BAAAUV010000029">
    <property type="protein sequence ID" value="GAA3236231.1"/>
    <property type="molecule type" value="Genomic_DNA"/>
</dbReference>
<dbReference type="InterPro" id="IPR016032">
    <property type="entry name" value="Sig_transdc_resp-reg_C-effctor"/>
</dbReference>
<sequence length="1072" mass="115847">MTNVRFRVLGPVEAADTRGAPVRLGGARLTLLTLLLADAGRVVSLDRIVEAIWNGEPPPSATGVVVAHVSHLRRLLDPDRVGRTEDGCVLTRAPGYLLRAEPGELDTELFARRVAEGEQALDQGAPDVALTVLEEALALWRGDPFTGVELGPELAVRADALADLRLRALEGRVRALLDCRRTAEAVTEAEALVRRDPLRERFWALLIRAGYLDGRQADALAAYAECRRTLDEELGLEPGQELQDLHLAVLRRDPALDTPAASPALAPIIGRERELAAIHDAVGSAVRGSGRMVLLEGEAGIGKTTVAESAVMAARAAGVRTVWARTVEDLGAPALWLWEQVLRDLGQSLPAGPDVPADPALARFRLLESVTSALTDAARDQPLLLVLEDLHWADAGSLQALRLLAGRLPTARCAVVATSRTSDALDPAALEDTLTALGRERAVRRMPLLPFSLAEVKEFMAERLVGDGFDAGSLRGRTGGNPFYLTELVLLLSGGADGPVPATVRDVVERRFGRLPVQTRRALRLAALAGTELDPRVLAHAVGAEVTPVLEPALQAGLLHYDPDDWSWRFTHDITRDALASALSPLHRAELHGLLADGVAAVYGDRHPDELARHRFHAARGTVSEPAFLACTAAADTARRRLAPDQAARHRERALATLPAGDDRRFETLIALTEERRLSGDLTGANASREQALALALAEGDTGRATRAAAILGGATLWNWRYYGVVDPATVALLRDLLSRTGEPRRRAELLGTLATELYYGPDRAEGERHALEALELARPLGDPVLLSKILNNYAIAAWTPDGDERRLAALDESLALTGRGLPLATEAINRMHRLSLHLRHQRMDAFRDDLRHCVDLAPTLGIPELEIQTVYQRAVQAGLQGDWEIAAELSAEACTRHRRTSLWGAQFAGLIQRVAFALARGRTTDLAGLADELVALASSPEHVALRPTAVRVLTELDEHTHARALLERWGLEEIPRRRDWLWDYHLAELGAVSAVLGAPDPAAVYAALLPLSGQYVVMGTAMSCLGSYHLVLASLARSLGRPGVADGHLAAADRIPRLPGLDRFRAAAERE</sequence>
<organism evidence="7 8">
    <name type="scientific">Actinocorallia longicatena</name>
    <dbReference type="NCBI Taxonomy" id="111803"/>
    <lineage>
        <taxon>Bacteria</taxon>
        <taxon>Bacillati</taxon>
        <taxon>Actinomycetota</taxon>
        <taxon>Actinomycetes</taxon>
        <taxon>Streptosporangiales</taxon>
        <taxon>Thermomonosporaceae</taxon>
        <taxon>Actinocorallia</taxon>
    </lineage>
</organism>
<feature type="domain" description="OmpR/PhoB-type" evidence="6">
    <location>
        <begin position="1"/>
        <end position="100"/>
    </location>
</feature>
<reference evidence="8" key="1">
    <citation type="journal article" date="2019" name="Int. J. Syst. Evol. Microbiol.">
        <title>The Global Catalogue of Microorganisms (GCM) 10K type strain sequencing project: providing services to taxonomists for standard genome sequencing and annotation.</title>
        <authorList>
            <consortium name="The Broad Institute Genomics Platform"/>
            <consortium name="The Broad Institute Genome Sequencing Center for Infectious Disease"/>
            <person name="Wu L."/>
            <person name="Ma J."/>
        </authorList>
    </citation>
    <scope>NUCLEOTIDE SEQUENCE [LARGE SCALE GENOMIC DNA]</scope>
    <source>
        <strain evidence="8">JCM 9377</strain>
    </source>
</reference>
<dbReference type="Gene3D" id="1.10.10.10">
    <property type="entry name" value="Winged helix-like DNA-binding domain superfamily/Winged helix DNA-binding domain"/>
    <property type="match status" value="1"/>
</dbReference>
<dbReference type="InterPro" id="IPR001867">
    <property type="entry name" value="OmpR/PhoB-type_DNA-bd"/>
</dbReference>
<keyword evidence="8" id="KW-1185">Reference proteome</keyword>
<dbReference type="PROSITE" id="PS51755">
    <property type="entry name" value="OMPR_PHOB"/>
    <property type="match status" value="1"/>
</dbReference>
<evidence type="ECO:0000256" key="5">
    <source>
        <dbReference type="PROSITE-ProRule" id="PRU01091"/>
    </source>
</evidence>
<accession>A0ABP6QJQ6</accession>
<protein>
    <submittedName>
        <fullName evidence="7">BTAD domain-containing putative transcriptional regulator</fullName>
    </submittedName>
</protein>
<dbReference type="RefSeq" id="WP_344837259.1">
    <property type="nucleotide sequence ID" value="NZ_BAAAUV010000029.1"/>
</dbReference>
<keyword evidence="4" id="KW-0804">Transcription</keyword>
<keyword evidence="2" id="KW-0805">Transcription regulation</keyword>